<feature type="region of interest" description="Disordered" evidence="1">
    <location>
        <begin position="44"/>
        <end position="138"/>
    </location>
</feature>
<dbReference type="GO" id="GO:0000462">
    <property type="term" value="P:maturation of SSU-rRNA from tricistronic rRNA transcript (SSU-rRNA, 5.8S rRNA, LSU-rRNA)"/>
    <property type="evidence" value="ECO:0007669"/>
    <property type="project" value="TreeGrafter"/>
</dbReference>
<feature type="compositionally biased region" description="Acidic residues" evidence="1">
    <location>
        <begin position="52"/>
        <end position="68"/>
    </location>
</feature>
<dbReference type="PANTHER" id="PTHR28096:SF1">
    <property type="entry name" value="PROTEIN FAF1"/>
    <property type="match status" value="1"/>
</dbReference>
<dbReference type="EMBL" id="LCWF01000088">
    <property type="protein sequence ID" value="KKY21083.1"/>
    <property type="molecule type" value="Genomic_DNA"/>
</dbReference>
<protein>
    <recommendedName>
        <fullName evidence="4">Protein FAF1</fullName>
    </recommendedName>
</protein>
<dbReference type="GO" id="GO:0005730">
    <property type="term" value="C:nucleolus"/>
    <property type="evidence" value="ECO:0007669"/>
    <property type="project" value="TreeGrafter"/>
</dbReference>
<gene>
    <name evidence="2" type="ORF">UCRPC4_g03878</name>
</gene>
<sequence>MTGKSTTVIRRQKAVSEAEDSPLPQGNLEHFRKYFEQHYAPIDVPTQQVSVADEESPESENELTDTSESDWSGFSDQEEPTVHVVDYAQTSQPPKNASDKSYKTYMSSRPPTLDEERIPKPSSSKKQKDPGEDTNDAVNLKNDLALQRLLKESHLLESAKVSAPAGLQRHQANDLRLEALGSKGSILAQTKMPMSHRRGMNAKASATEAKRRVEAKENGIILERSLHTSKTKAIRRDRGIGGPGIGKFRGGELTLSRKDLHSLQGGKSSSRKGKRSK</sequence>
<dbReference type="OrthoDB" id="5556956at2759"/>
<dbReference type="AlphaFoldDB" id="A0A0G2GBS2"/>
<organism evidence="2 3">
    <name type="scientific">Phaeomoniella chlamydospora</name>
    <name type="common">Phaeoacremonium chlamydosporum</name>
    <dbReference type="NCBI Taxonomy" id="158046"/>
    <lineage>
        <taxon>Eukaryota</taxon>
        <taxon>Fungi</taxon>
        <taxon>Dikarya</taxon>
        <taxon>Ascomycota</taxon>
        <taxon>Pezizomycotina</taxon>
        <taxon>Eurotiomycetes</taxon>
        <taxon>Chaetothyriomycetidae</taxon>
        <taxon>Phaeomoniellales</taxon>
        <taxon>Phaeomoniellaceae</taxon>
        <taxon>Phaeomoniella</taxon>
    </lineage>
</organism>
<keyword evidence="3" id="KW-1185">Reference proteome</keyword>
<feature type="region of interest" description="Disordered" evidence="1">
    <location>
        <begin position="236"/>
        <end position="277"/>
    </location>
</feature>
<name>A0A0G2GBS2_PHACM</name>
<proteinExistence type="predicted"/>
<dbReference type="InterPro" id="IPR027973">
    <property type="entry name" value="FSAF1-like"/>
</dbReference>
<dbReference type="Pfam" id="PF15375">
    <property type="entry name" value="FSAF1"/>
    <property type="match status" value="1"/>
</dbReference>
<evidence type="ECO:0000313" key="2">
    <source>
        <dbReference type="EMBL" id="KKY21083.1"/>
    </source>
</evidence>
<reference evidence="2 3" key="1">
    <citation type="submission" date="2015-05" db="EMBL/GenBank/DDBJ databases">
        <title>Distinctive expansion of gene families associated with plant cell wall degradation and secondary metabolism in the genomes of grapevine trunk pathogens.</title>
        <authorList>
            <person name="Lawrence D.P."/>
            <person name="Travadon R."/>
            <person name="Rolshausen P.E."/>
            <person name="Baumgartner K."/>
        </authorList>
    </citation>
    <scope>NUCLEOTIDE SEQUENCE [LARGE SCALE GENOMIC DNA]</scope>
    <source>
        <strain evidence="2">UCRPC4</strain>
    </source>
</reference>
<dbReference type="PANTHER" id="PTHR28096">
    <property type="entry name" value="PROTEIN FAF1"/>
    <property type="match status" value="1"/>
</dbReference>
<evidence type="ECO:0000256" key="1">
    <source>
        <dbReference type="SAM" id="MobiDB-lite"/>
    </source>
</evidence>
<accession>A0A0G2GBS2</accession>
<evidence type="ECO:0008006" key="4">
    <source>
        <dbReference type="Google" id="ProtNLM"/>
    </source>
</evidence>
<feature type="region of interest" description="Disordered" evidence="1">
    <location>
        <begin position="1"/>
        <end position="27"/>
    </location>
</feature>
<evidence type="ECO:0000313" key="3">
    <source>
        <dbReference type="Proteomes" id="UP000053317"/>
    </source>
</evidence>
<comment type="caution">
    <text evidence="2">The sequence shown here is derived from an EMBL/GenBank/DDBJ whole genome shotgun (WGS) entry which is preliminary data.</text>
</comment>
<dbReference type="Proteomes" id="UP000053317">
    <property type="component" value="Unassembled WGS sequence"/>
</dbReference>
<dbReference type="InterPro" id="IPR053030">
    <property type="entry name" value="Ribosomal_biogenesis_FAF1-like"/>
</dbReference>
<reference evidence="2 3" key="2">
    <citation type="submission" date="2015-05" db="EMBL/GenBank/DDBJ databases">
        <authorList>
            <person name="Morales-Cruz A."/>
            <person name="Amrine K.C."/>
            <person name="Cantu D."/>
        </authorList>
    </citation>
    <scope>NUCLEOTIDE SEQUENCE [LARGE SCALE GENOMIC DNA]</scope>
    <source>
        <strain evidence="2">UCRPC4</strain>
    </source>
</reference>